<evidence type="ECO:0000256" key="14">
    <source>
        <dbReference type="RuleBase" id="RU003975"/>
    </source>
</evidence>
<dbReference type="InterPro" id="IPR001024">
    <property type="entry name" value="PLAT/LH2_dom"/>
</dbReference>
<evidence type="ECO:0000256" key="12">
    <source>
        <dbReference type="PROSITE-ProRule" id="PRU00152"/>
    </source>
</evidence>
<dbReference type="PROSITE" id="PS00711">
    <property type="entry name" value="LIPOXYGENASE_1"/>
    <property type="match status" value="1"/>
</dbReference>
<dbReference type="Gene3D" id="4.10.372.10">
    <property type="entry name" value="Lipoxygenase-1, Domain 3"/>
    <property type="match status" value="1"/>
</dbReference>
<dbReference type="InterPro" id="IPR027433">
    <property type="entry name" value="Lipoxygenase_dom_3"/>
</dbReference>
<evidence type="ECO:0000313" key="19">
    <source>
        <dbReference type="Proteomes" id="UP001154282"/>
    </source>
</evidence>
<keyword evidence="5 14" id="KW-0925">Oxylipin biosynthesis</keyword>
<keyword evidence="6" id="KW-0276">Fatty acid metabolism</keyword>
<reference evidence="18" key="1">
    <citation type="submission" date="2022-08" db="EMBL/GenBank/DDBJ databases">
        <authorList>
            <person name="Gutierrez-Valencia J."/>
        </authorList>
    </citation>
    <scope>NUCLEOTIDE SEQUENCE</scope>
</reference>
<comment type="similarity">
    <text evidence="2 13">Belongs to the lipoxygenase family.</text>
</comment>
<dbReference type="InterPro" id="IPR020834">
    <property type="entry name" value="LipOase_CS"/>
</dbReference>
<evidence type="ECO:0000256" key="8">
    <source>
        <dbReference type="ARBA" id="ARBA00023002"/>
    </source>
</evidence>
<comment type="caution">
    <text evidence="18">The sequence shown here is derived from an EMBL/GenBank/DDBJ whole genome shotgun (WGS) entry which is preliminary data.</text>
</comment>
<dbReference type="InterPro" id="IPR000907">
    <property type="entry name" value="LipOase"/>
</dbReference>
<dbReference type="GO" id="GO:0031408">
    <property type="term" value="P:oxylipin biosynthetic process"/>
    <property type="evidence" value="ECO:0007669"/>
    <property type="project" value="UniProtKB-UniRule"/>
</dbReference>
<feature type="compositionally biased region" description="Polar residues" evidence="15">
    <location>
        <begin position="295"/>
        <end position="305"/>
    </location>
</feature>
<dbReference type="GO" id="GO:0046872">
    <property type="term" value="F:metal ion binding"/>
    <property type="evidence" value="ECO:0007669"/>
    <property type="project" value="UniProtKB-UniRule"/>
</dbReference>
<organism evidence="18 19">
    <name type="scientific">Linum tenue</name>
    <dbReference type="NCBI Taxonomy" id="586396"/>
    <lineage>
        <taxon>Eukaryota</taxon>
        <taxon>Viridiplantae</taxon>
        <taxon>Streptophyta</taxon>
        <taxon>Embryophyta</taxon>
        <taxon>Tracheophyta</taxon>
        <taxon>Spermatophyta</taxon>
        <taxon>Magnoliopsida</taxon>
        <taxon>eudicotyledons</taxon>
        <taxon>Gunneridae</taxon>
        <taxon>Pentapetalae</taxon>
        <taxon>rosids</taxon>
        <taxon>fabids</taxon>
        <taxon>Malpighiales</taxon>
        <taxon>Linaceae</taxon>
        <taxon>Linum</taxon>
    </lineage>
</organism>
<dbReference type="Gene3D" id="4.10.375.10">
    <property type="entry name" value="Lipoxygenase-1, Domain 2"/>
    <property type="match status" value="1"/>
</dbReference>
<evidence type="ECO:0000256" key="9">
    <source>
        <dbReference type="ARBA" id="ARBA00023004"/>
    </source>
</evidence>
<dbReference type="PRINTS" id="PR00468">
    <property type="entry name" value="PLTLPOXGNASE"/>
</dbReference>
<dbReference type="PROSITE" id="PS51393">
    <property type="entry name" value="LIPOXYGENASE_3"/>
    <property type="match status" value="1"/>
</dbReference>
<evidence type="ECO:0000256" key="1">
    <source>
        <dbReference type="ARBA" id="ARBA00001962"/>
    </source>
</evidence>
<comment type="cofactor">
    <cofactor evidence="1 13">
        <name>Fe cation</name>
        <dbReference type="ChEBI" id="CHEBI:24875"/>
    </cofactor>
</comment>
<dbReference type="PANTHER" id="PTHR11771">
    <property type="entry name" value="LIPOXYGENASE"/>
    <property type="match status" value="1"/>
</dbReference>
<keyword evidence="4 13" id="KW-0479">Metal-binding</keyword>
<feature type="domain" description="Lipoxygenase" evidence="17">
    <location>
        <begin position="216"/>
        <end position="912"/>
    </location>
</feature>
<keyword evidence="3 14" id="KW-0444">Lipid biosynthesis</keyword>
<dbReference type="InterPro" id="IPR013819">
    <property type="entry name" value="LipOase_C"/>
</dbReference>
<evidence type="ECO:0000256" key="13">
    <source>
        <dbReference type="RuleBase" id="RU003974"/>
    </source>
</evidence>
<evidence type="ECO:0000313" key="18">
    <source>
        <dbReference type="EMBL" id="CAI0412776.1"/>
    </source>
</evidence>
<comment type="pathway">
    <text evidence="14">Lipid metabolism; oxylipin biosynthesis.</text>
</comment>
<gene>
    <name evidence="18" type="ORF">LITE_LOCUS15682</name>
</gene>
<proteinExistence type="inferred from homology"/>
<dbReference type="SMART" id="SM00308">
    <property type="entry name" value="LH2"/>
    <property type="match status" value="1"/>
</dbReference>
<dbReference type="GO" id="GO:0016702">
    <property type="term" value="F:oxidoreductase activity, acting on single donors with incorporation of molecular oxygen, incorporation of two atoms of oxygen"/>
    <property type="evidence" value="ECO:0007669"/>
    <property type="project" value="InterPro"/>
</dbReference>
<dbReference type="SUPFAM" id="SSF48484">
    <property type="entry name" value="Lipoxigenase"/>
    <property type="match status" value="1"/>
</dbReference>
<dbReference type="EC" id="1.13.11.-" evidence="14"/>
<keyword evidence="8 13" id="KW-0560">Oxidoreductase</keyword>
<dbReference type="EMBL" id="CAMGYJ010000005">
    <property type="protein sequence ID" value="CAI0412776.1"/>
    <property type="molecule type" value="Genomic_DNA"/>
</dbReference>
<dbReference type="PROSITE" id="PS00081">
    <property type="entry name" value="LIPOXYGENASE_2"/>
    <property type="match status" value="1"/>
</dbReference>
<dbReference type="AlphaFoldDB" id="A0AAV0JS80"/>
<dbReference type="SUPFAM" id="SSF49723">
    <property type="entry name" value="Lipase/lipooxygenase domain (PLAT/LH2 domain)"/>
    <property type="match status" value="1"/>
</dbReference>
<dbReference type="GO" id="GO:0006633">
    <property type="term" value="P:fatty acid biosynthetic process"/>
    <property type="evidence" value="ECO:0007669"/>
    <property type="project" value="UniProtKB-KW"/>
</dbReference>
<evidence type="ECO:0000256" key="3">
    <source>
        <dbReference type="ARBA" id="ARBA00022516"/>
    </source>
</evidence>
<dbReference type="InterPro" id="IPR036392">
    <property type="entry name" value="PLAT/LH2_dom_sf"/>
</dbReference>
<dbReference type="GO" id="GO:0034440">
    <property type="term" value="P:lipid oxidation"/>
    <property type="evidence" value="ECO:0007669"/>
    <property type="project" value="InterPro"/>
</dbReference>
<evidence type="ECO:0000256" key="4">
    <source>
        <dbReference type="ARBA" id="ARBA00022723"/>
    </source>
</evidence>
<feature type="region of interest" description="Disordered" evidence="15">
    <location>
        <begin position="262"/>
        <end position="305"/>
    </location>
</feature>
<evidence type="ECO:0000256" key="11">
    <source>
        <dbReference type="ARBA" id="ARBA00023160"/>
    </source>
</evidence>
<comment type="function">
    <text evidence="14">Plant lipoxygenase may be involved in a number of diverse aspects of plant physiology including growth and development, pest resistance, and senescence or responses to wounding.</text>
</comment>
<accession>A0AAV0JS80</accession>
<keyword evidence="10" id="KW-0443">Lipid metabolism</keyword>
<evidence type="ECO:0000259" key="17">
    <source>
        <dbReference type="PROSITE" id="PS51393"/>
    </source>
</evidence>
<keyword evidence="9 13" id="KW-0408">Iron</keyword>
<dbReference type="PROSITE" id="PS50095">
    <property type="entry name" value="PLAT"/>
    <property type="match status" value="1"/>
</dbReference>
<dbReference type="Gene3D" id="3.10.450.60">
    <property type="match status" value="1"/>
</dbReference>
<dbReference type="InterPro" id="IPR036226">
    <property type="entry name" value="LipOase_C_sf"/>
</dbReference>
<keyword evidence="7 13" id="KW-0223">Dioxygenase</keyword>
<dbReference type="FunFam" id="1.20.245.10:FF:000002">
    <property type="entry name" value="Lipoxygenase"/>
    <property type="match status" value="1"/>
</dbReference>
<dbReference type="InterPro" id="IPR020833">
    <property type="entry name" value="LipOase_Fe_BS"/>
</dbReference>
<keyword evidence="19" id="KW-1185">Reference proteome</keyword>
<evidence type="ECO:0000256" key="15">
    <source>
        <dbReference type="SAM" id="MobiDB-lite"/>
    </source>
</evidence>
<protein>
    <recommendedName>
        <fullName evidence="14">Lipoxygenase</fullName>
        <ecNumber evidence="14">1.13.11.-</ecNumber>
    </recommendedName>
</protein>
<dbReference type="Pfam" id="PF00305">
    <property type="entry name" value="Lipoxygenase"/>
    <property type="match status" value="1"/>
</dbReference>
<evidence type="ECO:0000256" key="10">
    <source>
        <dbReference type="ARBA" id="ARBA00023098"/>
    </source>
</evidence>
<comment type="caution">
    <text evidence="12">Lacks conserved residue(s) required for the propagation of feature annotation.</text>
</comment>
<evidence type="ECO:0000259" key="16">
    <source>
        <dbReference type="PROSITE" id="PS50095"/>
    </source>
</evidence>
<evidence type="ECO:0000256" key="6">
    <source>
        <dbReference type="ARBA" id="ARBA00022832"/>
    </source>
</evidence>
<evidence type="ECO:0000256" key="5">
    <source>
        <dbReference type="ARBA" id="ARBA00022767"/>
    </source>
</evidence>
<dbReference type="PRINTS" id="PR00087">
    <property type="entry name" value="LIPOXYGENASE"/>
</dbReference>
<dbReference type="InterPro" id="IPR001246">
    <property type="entry name" value="LipOase_plant"/>
</dbReference>
<evidence type="ECO:0000256" key="2">
    <source>
        <dbReference type="ARBA" id="ARBA00009419"/>
    </source>
</evidence>
<sequence length="912" mass="102190">MISLILWVLLPAAFALLFRNFRSLFLKRKTTLENNNNSATIMLTAASPPSPSFSVVTPGRMSGSTATTVVVPPVAEKKAAVKVKAVVTVKETTGGFLGIGMDDISDFIGKALKLHLVSAQLHLETGLEKPLIKTRTKKVSEKNGEVKYATELEVPADFGEVGAVIVENEHYNELFLIDIVLDGLENGPVKVICDSWVHPRSKDSKNRVFFTAKEQSYLPSETPNGLTRYRAEELSLLRGNGEGERQQGDRIYDYDVYNDLGKPDSNPDLARPVLGGKEHPYPRRVRTGRPRTETDPLSETGSSNFYVPRDEEFSQLKQSGFSATTTAAVLRAVVPAAETIFIDRNLGFPHLTAVDSMYDQGINLPPRTADSPWTDIIPRLVRTVVDSADDILQFVVPDSMKRDRFFWLKDEQFGRQTLAGVNPCSIELVKEWPLKSKLDPEIYGPAESAITTKIVEQQIRGFMTLAEAMDRKKLFMLDYHDLLLPFVGLVRQQEGTTLYGSRALFFLTPVGTLKPVAIELVRPPSKEDGKPQWKRVFTPANCSATEEWLWKLAKAHVLAHDSGYHELVSHFLRTHACLEPYIIATNRQLSAMHPIHRLLHPHFRYTMEINSLARQALISAGGIIELAFSPLKYAMQLGSAVYDQRWRFDYEALPKDLIRRGMAVEDPSAPHGLKLTIEDYPYASDGLILWDGLHQWVSDYVNHYYPDPSLVSSDVELQSWWTEIRTVGHGDKKDEPWWPSLATPSDLIEIVTTIAWTASAQHAAVNFGQYAYGGYFPNRPSIARTNMPTEDPTDEAWKQFIDTPEKVLLEMFPSQFQAAVVMAILDVLSNHSVDEEYIGQVMEPAWGHDAVIRAAFERFHGRMKALEVVIDARNANEKLRNRNGAGVLPYELLKPFSEPGVTGKGVPYSTSI</sequence>
<dbReference type="Pfam" id="PF01477">
    <property type="entry name" value="PLAT"/>
    <property type="match status" value="1"/>
</dbReference>
<evidence type="ECO:0000256" key="7">
    <source>
        <dbReference type="ARBA" id="ARBA00022964"/>
    </source>
</evidence>
<dbReference type="Proteomes" id="UP001154282">
    <property type="component" value="Unassembled WGS sequence"/>
</dbReference>
<dbReference type="Gene3D" id="2.60.60.20">
    <property type="entry name" value="PLAT/LH2 domain"/>
    <property type="match status" value="1"/>
</dbReference>
<keyword evidence="11 14" id="KW-0275">Fatty acid biosynthesis</keyword>
<dbReference type="Gene3D" id="1.20.245.10">
    <property type="entry name" value="Lipoxygenase-1, Domain 5"/>
    <property type="match status" value="1"/>
</dbReference>
<name>A0AAV0JS80_9ROSI</name>
<feature type="domain" description="PLAT" evidence="16">
    <location>
        <begin position="85"/>
        <end position="211"/>
    </location>
</feature>